<evidence type="ECO:0000256" key="8">
    <source>
        <dbReference type="ARBA" id="ARBA00022777"/>
    </source>
</evidence>
<dbReference type="PROSITE" id="PS50885">
    <property type="entry name" value="HAMP"/>
    <property type="match status" value="1"/>
</dbReference>
<dbReference type="Pfam" id="PF00512">
    <property type="entry name" value="HisKA"/>
    <property type="match status" value="1"/>
</dbReference>
<evidence type="ECO:0000259" key="14">
    <source>
        <dbReference type="PROSITE" id="PS50885"/>
    </source>
</evidence>
<sequence>MKFHARSTVRSRLLLMVLSPLLIVLPILVGLVVYWGNVHYDDLLKFKVRSDLAVTREYFERVVGEVDNNVRNLAESNRLMMALEAGNLQPLQDHLNAVARQRQLDFLNILDSQGNHWIAGNGPLRFANNTAWPVIETALSGQAHTSIDIFAPGQLAEIGEQLRLRTVLQLIPTEKATPLDKEYETRGMVIHSAAPIYDSQNRLVAVLEGGVLLNGNLGFVDQINSIVYGDGSLPLGSQGTATLFLDDVRITTNVRLFQGERALGTRVSQQVRDMVLERGETWLERAFVVNDWYVSGYEPILDSFGNRVGMLYAGFLEAPFRNAKQTTLAVIVALFAIVSLIVSVLSLKWARTIFRPLERMDQTMSEIEAGRLDARIGHVTDRDEIGRLAQHFDELLNLLQQRNQELKCWADELDTKVLERTLALEQANRNLREAQRRLVMSEKLAAIGQLTAGVAHEINNPIAVIQGNLDVLRDVLGSDADPVRQEIRLINEQVNRIRLIVTKLLQFANPAEFAGYVEPVDVNEALGDCLVLVKHLMHQIDIKVIQDYQATRKVGINHSELQQVLVNLIVNAIHSMSDRGTLTLTTRNWEDRGVVIGVRDSGQGIRAEDLSKIYNPFYTTKKQQGTGLGLSISYSLVERYGGHLSAESEYLHGAEFSVWLLSEPVFIEEGNDTADKR</sequence>
<dbReference type="CDD" id="cd06225">
    <property type="entry name" value="HAMP"/>
    <property type="match status" value="1"/>
</dbReference>
<dbReference type="EC" id="2.7.13.3" evidence="3"/>
<evidence type="ECO:0000313" key="16">
    <source>
        <dbReference type="Proteomes" id="UP000233399"/>
    </source>
</evidence>
<feature type="transmembrane region" description="Helical" evidence="12">
    <location>
        <begin position="328"/>
        <end position="350"/>
    </location>
</feature>
<keyword evidence="7 12" id="KW-0812">Transmembrane</keyword>
<evidence type="ECO:0000256" key="5">
    <source>
        <dbReference type="ARBA" id="ARBA00022553"/>
    </source>
</evidence>
<dbReference type="Proteomes" id="UP000233399">
    <property type="component" value="Unassembled WGS sequence"/>
</dbReference>
<dbReference type="InterPro" id="IPR036097">
    <property type="entry name" value="HisK_dim/P_sf"/>
</dbReference>
<dbReference type="SMART" id="SM00388">
    <property type="entry name" value="HisKA"/>
    <property type="match status" value="1"/>
</dbReference>
<reference evidence="15 16" key="1">
    <citation type="submission" date="2017-12" db="EMBL/GenBank/DDBJ databases">
        <title>Isolation and characterization of an aerobic denitrifying Pseudomonas monteilii CY06 from aquaculture ponds.</title>
        <authorList>
            <person name="Ma Q."/>
            <person name="Cai Y."/>
            <person name="He Z."/>
        </authorList>
    </citation>
    <scope>NUCLEOTIDE SEQUENCE [LARGE SCALE GENOMIC DNA]</scope>
    <source>
        <strain evidence="15 16">CY06</strain>
    </source>
</reference>
<dbReference type="GO" id="GO:0000155">
    <property type="term" value="F:phosphorelay sensor kinase activity"/>
    <property type="evidence" value="ECO:0007669"/>
    <property type="project" value="InterPro"/>
</dbReference>
<evidence type="ECO:0000256" key="4">
    <source>
        <dbReference type="ARBA" id="ARBA00022475"/>
    </source>
</evidence>
<evidence type="ECO:0000256" key="6">
    <source>
        <dbReference type="ARBA" id="ARBA00022679"/>
    </source>
</evidence>
<comment type="catalytic activity">
    <reaction evidence="1">
        <text>ATP + protein L-histidine = ADP + protein N-phospho-L-histidine.</text>
        <dbReference type="EC" id="2.7.13.3"/>
    </reaction>
</comment>
<evidence type="ECO:0000259" key="13">
    <source>
        <dbReference type="PROSITE" id="PS50109"/>
    </source>
</evidence>
<feature type="coiled-coil region" evidence="11">
    <location>
        <begin position="417"/>
        <end position="444"/>
    </location>
</feature>
<evidence type="ECO:0000313" key="15">
    <source>
        <dbReference type="EMBL" id="PKI19627.1"/>
    </source>
</evidence>
<keyword evidence="4" id="KW-1003">Cell membrane</keyword>
<protein>
    <recommendedName>
        <fullName evidence="3">histidine kinase</fullName>
        <ecNumber evidence="3">2.7.13.3</ecNumber>
    </recommendedName>
</protein>
<dbReference type="InterPro" id="IPR029151">
    <property type="entry name" value="Sensor-like_sf"/>
</dbReference>
<dbReference type="Pfam" id="PF02518">
    <property type="entry name" value="HATPase_c"/>
    <property type="match status" value="1"/>
</dbReference>
<name>A0A2N1IMZ8_9PSED</name>
<keyword evidence="11" id="KW-0175">Coiled coil</keyword>
<gene>
    <name evidence="15" type="ORF">CXB65_21455</name>
</gene>
<dbReference type="InterPro" id="IPR004358">
    <property type="entry name" value="Sig_transdc_His_kin-like_C"/>
</dbReference>
<keyword evidence="5" id="KW-0597">Phosphoprotein</keyword>
<dbReference type="PROSITE" id="PS50109">
    <property type="entry name" value="HIS_KIN"/>
    <property type="match status" value="1"/>
</dbReference>
<dbReference type="SUPFAM" id="SSF103190">
    <property type="entry name" value="Sensory domain-like"/>
    <property type="match status" value="1"/>
</dbReference>
<keyword evidence="8 15" id="KW-0418">Kinase</keyword>
<evidence type="ECO:0000256" key="12">
    <source>
        <dbReference type="SAM" id="Phobius"/>
    </source>
</evidence>
<accession>A0A2N1IMZ8</accession>
<dbReference type="SUPFAM" id="SSF158472">
    <property type="entry name" value="HAMP domain-like"/>
    <property type="match status" value="1"/>
</dbReference>
<keyword evidence="6" id="KW-0808">Transferase</keyword>
<dbReference type="RefSeq" id="WP_101196575.1">
    <property type="nucleotide sequence ID" value="NZ_PJCG01000052.1"/>
</dbReference>
<dbReference type="SUPFAM" id="SSF47384">
    <property type="entry name" value="Homodimeric domain of signal transducing histidine kinase"/>
    <property type="match status" value="1"/>
</dbReference>
<dbReference type="PANTHER" id="PTHR43065:SF22">
    <property type="entry name" value="HISTIDINE KINASE"/>
    <property type="match status" value="1"/>
</dbReference>
<dbReference type="SMART" id="SM00304">
    <property type="entry name" value="HAMP"/>
    <property type="match status" value="1"/>
</dbReference>
<dbReference type="InterPro" id="IPR005467">
    <property type="entry name" value="His_kinase_dom"/>
</dbReference>
<dbReference type="SUPFAM" id="SSF55874">
    <property type="entry name" value="ATPase domain of HSP90 chaperone/DNA topoisomerase II/histidine kinase"/>
    <property type="match status" value="1"/>
</dbReference>
<dbReference type="Gene3D" id="3.30.565.10">
    <property type="entry name" value="Histidine kinase-like ATPase, C-terminal domain"/>
    <property type="match status" value="1"/>
</dbReference>
<evidence type="ECO:0000256" key="7">
    <source>
        <dbReference type="ARBA" id="ARBA00022692"/>
    </source>
</evidence>
<dbReference type="CDD" id="cd00082">
    <property type="entry name" value="HisKA"/>
    <property type="match status" value="1"/>
</dbReference>
<feature type="transmembrane region" description="Helical" evidence="12">
    <location>
        <begin position="12"/>
        <end position="35"/>
    </location>
</feature>
<organism evidence="15 16">
    <name type="scientific">Pseudomonas monteilii</name>
    <dbReference type="NCBI Taxonomy" id="76759"/>
    <lineage>
        <taxon>Bacteria</taxon>
        <taxon>Pseudomonadati</taxon>
        <taxon>Pseudomonadota</taxon>
        <taxon>Gammaproteobacteria</taxon>
        <taxon>Pseudomonadales</taxon>
        <taxon>Pseudomonadaceae</taxon>
        <taxon>Pseudomonas</taxon>
    </lineage>
</organism>
<evidence type="ECO:0000256" key="3">
    <source>
        <dbReference type="ARBA" id="ARBA00012438"/>
    </source>
</evidence>
<dbReference type="EMBL" id="PJCG01000052">
    <property type="protein sequence ID" value="PKI19627.1"/>
    <property type="molecule type" value="Genomic_DNA"/>
</dbReference>
<dbReference type="InterPro" id="IPR003661">
    <property type="entry name" value="HisK_dim/P_dom"/>
</dbReference>
<feature type="domain" description="Histidine kinase" evidence="13">
    <location>
        <begin position="453"/>
        <end position="664"/>
    </location>
</feature>
<dbReference type="Gene3D" id="6.10.340.10">
    <property type="match status" value="1"/>
</dbReference>
<dbReference type="InterPro" id="IPR003594">
    <property type="entry name" value="HATPase_dom"/>
</dbReference>
<dbReference type="InterPro" id="IPR036890">
    <property type="entry name" value="HATPase_C_sf"/>
</dbReference>
<evidence type="ECO:0000256" key="11">
    <source>
        <dbReference type="SAM" id="Coils"/>
    </source>
</evidence>
<dbReference type="PRINTS" id="PR00344">
    <property type="entry name" value="BCTRLSENSOR"/>
</dbReference>
<dbReference type="InterPro" id="IPR033463">
    <property type="entry name" value="sCache_3"/>
</dbReference>
<evidence type="ECO:0000256" key="1">
    <source>
        <dbReference type="ARBA" id="ARBA00000085"/>
    </source>
</evidence>
<comment type="caution">
    <text evidence="15">The sequence shown here is derived from an EMBL/GenBank/DDBJ whole genome shotgun (WGS) entry which is preliminary data.</text>
</comment>
<dbReference type="InterPro" id="IPR003660">
    <property type="entry name" value="HAMP_dom"/>
</dbReference>
<keyword evidence="9 12" id="KW-1133">Transmembrane helix</keyword>
<evidence type="ECO:0000256" key="10">
    <source>
        <dbReference type="ARBA" id="ARBA00023136"/>
    </source>
</evidence>
<dbReference type="GO" id="GO:0005886">
    <property type="term" value="C:plasma membrane"/>
    <property type="evidence" value="ECO:0007669"/>
    <property type="project" value="UniProtKB-SubCell"/>
</dbReference>
<evidence type="ECO:0000256" key="9">
    <source>
        <dbReference type="ARBA" id="ARBA00022989"/>
    </source>
</evidence>
<feature type="domain" description="HAMP" evidence="14">
    <location>
        <begin position="351"/>
        <end position="404"/>
    </location>
</feature>
<comment type="subcellular location">
    <subcellularLocation>
        <location evidence="2">Cell membrane</location>
        <topology evidence="2">Multi-pass membrane protein</topology>
    </subcellularLocation>
</comment>
<dbReference type="SMART" id="SM00387">
    <property type="entry name" value="HATPase_c"/>
    <property type="match status" value="1"/>
</dbReference>
<keyword evidence="10 12" id="KW-0472">Membrane</keyword>
<dbReference type="PANTHER" id="PTHR43065">
    <property type="entry name" value="SENSOR HISTIDINE KINASE"/>
    <property type="match status" value="1"/>
</dbReference>
<evidence type="ECO:0000256" key="2">
    <source>
        <dbReference type="ARBA" id="ARBA00004651"/>
    </source>
</evidence>
<proteinExistence type="predicted"/>
<dbReference type="Pfam" id="PF00672">
    <property type="entry name" value="HAMP"/>
    <property type="match status" value="1"/>
</dbReference>
<dbReference type="Pfam" id="PF17202">
    <property type="entry name" value="sCache_3_3"/>
    <property type="match status" value="1"/>
</dbReference>
<dbReference type="Gene3D" id="1.10.287.130">
    <property type="match status" value="1"/>
</dbReference>
<dbReference type="AlphaFoldDB" id="A0A2N1IMZ8"/>